<accession>A0ABW7VQ67</accession>
<dbReference type="InterPro" id="IPR036702">
    <property type="entry name" value="ComB-like_sf"/>
</dbReference>
<dbReference type="EC" id="3.1.3.71" evidence="3"/>
<dbReference type="PANTHER" id="PTHR37311:SF1">
    <property type="entry name" value="2-PHOSPHOSULFOLACTATE PHOSPHATASE-RELATED"/>
    <property type="match status" value="1"/>
</dbReference>
<dbReference type="EMBL" id="JBIRYL010000001">
    <property type="protein sequence ID" value="MFI2228735.1"/>
    <property type="molecule type" value="Genomic_DNA"/>
</dbReference>
<evidence type="ECO:0000256" key="2">
    <source>
        <dbReference type="ARBA" id="ARBA00009997"/>
    </source>
</evidence>
<evidence type="ECO:0000256" key="1">
    <source>
        <dbReference type="ARBA" id="ARBA00001946"/>
    </source>
</evidence>
<comment type="cofactor">
    <cofactor evidence="1">
        <name>Mg(2+)</name>
        <dbReference type="ChEBI" id="CHEBI:18420"/>
    </cofactor>
</comment>
<proteinExistence type="inferred from homology"/>
<evidence type="ECO:0000256" key="6">
    <source>
        <dbReference type="ARBA" id="ARBA00022842"/>
    </source>
</evidence>
<evidence type="ECO:0000256" key="3">
    <source>
        <dbReference type="ARBA" id="ARBA00012953"/>
    </source>
</evidence>
<evidence type="ECO:0000256" key="7">
    <source>
        <dbReference type="ARBA" id="ARBA00033711"/>
    </source>
</evidence>
<evidence type="ECO:0000256" key="5">
    <source>
        <dbReference type="ARBA" id="ARBA00022801"/>
    </source>
</evidence>
<protein>
    <recommendedName>
        <fullName evidence="4">Probable 2-phosphosulfolactate phosphatase</fullName>
        <ecNumber evidence="3">3.1.3.71</ecNumber>
    </recommendedName>
</protein>
<comment type="similarity">
    <text evidence="2">Belongs to the ComB family.</text>
</comment>
<sequence>MAPSGRLRSPAVADLFGQGDFDVRLDWGPVGATTAGADVSVVVDVLSFSTSVTVAVERGMRVFPFRWTGEQAARFAAMNDAVLAVGRLEATRSGSVPAPSLSPAGLLACEPIPRLVLPSPNGSTIAEALRATGSTIAVGCLRNASAVAEWLVPALGTRRSVAVIAAGERWSEDGSLRPALEDHLGAGAILSRLVALGYGDRFSPEAWAAVDLFDAGVDHLSDRIHNCVGGRELTSKGFGADVDIAADLDVSCLVPVLVDGAFDVTA</sequence>
<evidence type="ECO:0000256" key="4">
    <source>
        <dbReference type="ARBA" id="ARBA00021948"/>
    </source>
</evidence>
<keyword evidence="5" id="KW-0378">Hydrolase</keyword>
<evidence type="ECO:0000313" key="8">
    <source>
        <dbReference type="EMBL" id="MFI2228735.1"/>
    </source>
</evidence>
<dbReference type="Gene3D" id="3.90.1560.10">
    <property type="entry name" value="ComB-like"/>
    <property type="match status" value="1"/>
</dbReference>
<gene>
    <name evidence="8" type="ORF">ACH49Z_02665</name>
</gene>
<dbReference type="InterPro" id="IPR005238">
    <property type="entry name" value="ComB-like"/>
</dbReference>
<dbReference type="Proteomes" id="UP001611494">
    <property type="component" value="Unassembled WGS sequence"/>
</dbReference>
<dbReference type="SUPFAM" id="SSF142823">
    <property type="entry name" value="ComB-like"/>
    <property type="match status" value="1"/>
</dbReference>
<dbReference type="RefSeq" id="WP_397062069.1">
    <property type="nucleotide sequence ID" value="NZ_JBIRYL010000001.1"/>
</dbReference>
<evidence type="ECO:0000313" key="9">
    <source>
        <dbReference type="Proteomes" id="UP001611494"/>
    </source>
</evidence>
<dbReference type="Pfam" id="PF04029">
    <property type="entry name" value="2-ph_phosp"/>
    <property type="match status" value="1"/>
</dbReference>
<comment type="catalytic activity">
    <reaction evidence="7">
        <text>(2R)-O-phospho-3-sulfolactate + H2O = (2R)-3-sulfolactate + phosphate</text>
        <dbReference type="Rhea" id="RHEA:23416"/>
        <dbReference type="ChEBI" id="CHEBI:15377"/>
        <dbReference type="ChEBI" id="CHEBI:15597"/>
        <dbReference type="ChEBI" id="CHEBI:43474"/>
        <dbReference type="ChEBI" id="CHEBI:58738"/>
        <dbReference type="EC" id="3.1.3.71"/>
    </reaction>
</comment>
<reference evidence="8 9" key="1">
    <citation type="submission" date="2024-10" db="EMBL/GenBank/DDBJ databases">
        <title>The Natural Products Discovery Center: Release of the First 8490 Sequenced Strains for Exploring Actinobacteria Biosynthetic Diversity.</title>
        <authorList>
            <person name="Kalkreuter E."/>
            <person name="Kautsar S.A."/>
            <person name="Yang D."/>
            <person name="Bader C.D."/>
            <person name="Teijaro C.N."/>
            <person name="Fluegel L."/>
            <person name="Davis C.M."/>
            <person name="Simpson J.R."/>
            <person name="Lauterbach L."/>
            <person name="Steele A.D."/>
            <person name="Gui C."/>
            <person name="Meng S."/>
            <person name="Li G."/>
            <person name="Viehrig K."/>
            <person name="Ye F."/>
            <person name="Su P."/>
            <person name="Kiefer A.F."/>
            <person name="Nichols A."/>
            <person name="Cepeda A.J."/>
            <person name="Yan W."/>
            <person name="Fan B."/>
            <person name="Jiang Y."/>
            <person name="Adhikari A."/>
            <person name="Zheng C.-J."/>
            <person name="Schuster L."/>
            <person name="Cowan T.M."/>
            <person name="Smanski M.J."/>
            <person name="Chevrette M.G."/>
            <person name="De Carvalho L.P.S."/>
            <person name="Shen B."/>
        </authorList>
    </citation>
    <scope>NUCLEOTIDE SEQUENCE [LARGE SCALE GENOMIC DNA]</scope>
    <source>
        <strain evidence="8 9">NPDC019377</strain>
    </source>
</reference>
<keyword evidence="9" id="KW-1185">Reference proteome</keyword>
<dbReference type="PANTHER" id="PTHR37311">
    <property type="entry name" value="2-PHOSPHOSULFOLACTATE PHOSPHATASE-RELATED"/>
    <property type="match status" value="1"/>
</dbReference>
<name>A0ABW7VQ67_9NOCA</name>
<comment type="caution">
    <text evidence="8">The sequence shown here is derived from an EMBL/GenBank/DDBJ whole genome shotgun (WGS) entry which is preliminary data.</text>
</comment>
<keyword evidence="6" id="KW-0460">Magnesium</keyword>
<organism evidence="8 9">
    <name type="scientific">Nocardia testacea</name>
    <dbReference type="NCBI Taxonomy" id="248551"/>
    <lineage>
        <taxon>Bacteria</taxon>
        <taxon>Bacillati</taxon>
        <taxon>Actinomycetota</taxon>
        <taxon>Actinomycetes</taxon>
        <taxon>Mycobacteriales</taxon>
        <taxon>Nocardiaceae</taxon>
        <taxon>Nocardia</taxon>
    </lineage>
</organism>